<dbReference type="GO" id="GO:0000963">
    <property type="term" value="P:mitochondrial RNA processing"/>
    <property type="evidence" value="ECO:0007669"/>
    <property type="project" value="TreeGrafter"/>
</dbReference>
<dbReference type="InterPro" id="IPR010622">
    <property type="entry name" value="FAST_Leu-rich"/>
</dbReference>
<comment type="subcellular location">
    <subcellularLocation>
        <location evidence="1">Mitochondrion</location>
    </subcellularLocation>
</comment>
<dbReference type="GO" id="GO:0035770">
    <property type="term" value="C:ribonucleoprotein granule"/>
    <property type="evidence" value="ECO:0007669"/>
    <property type="project" value="TreeGrafter"/>
</dbReference>
<dbReference type="GO" id="GO:0003723">
    <property type="term" value="F:RNA binding"/>
    <property type="evidence" value="ECO:0007669"/>
    <property type="project" value="TreeGrafter"/>
</dbReference>
<reference evidence="5" key="1">
    <citation type="submission" date="2025-08" db="UniProtKB">
        <authorList>
            <consortium name="Ensembl"/>
        </authorList>
    </citation>
    <scope>IDENTIFICATION</scope>
</reference>
<accession>A0A673JKF6</accession>
<feature type="compositionally biased region" description="Low complexity" evidence="3">
    <location>
        <begin position="641"/>
        <end position="652"/>
    </location>
</feature>
<dbReference type="Pfam" id="PF06743">
    <property type="entry name" value="FAST_1"/>
    <property type="match status" value="1"/>
</dbReference>
<dbReference type="InterPro" id="IPR013584">
    <property type="entry name" value="RAP"/>
</dbReference>
<dbReference type="InterPro" id="IPR050870">
    <property type="entry name" value="FAST_kinase"/>
</dbReference>
<feature type="region of interest" description="Disordered" evidence="3">
    <location>
        <begin position="192"/>
        <end position="212"/>
    </location>
</feature>
<keyword evidence="6" id="KW-1185">Reference proteome</keyword>
<organism evidence="5 6">
    <name type="scientific">Sinocyclocheilus rhinocerous</name>
    <dbReference type="NCBI Taxonomy" id="307959"/>
    <lineage>
        <taxon>Eukaryota</taxon>
        <taxon>Metazoa</taxon>
        <taxon>Chordata</taxon>
        <taxon>Craniata</taxon>
        <taxon>Vertebrata</taxon>
        <taxon>Euteleostomi</taxon>
        <taxon>Actinopterygii</taxon>
        <taxon>Neopterygii</taxon>
        <taxon>Teleostei</taxon>
        <taxon>Ostariophysi</taxon>
        <taxon>Cypriniformes</taxon>
        <taxon>Cyprinidae</taxon>
        <taxon>Cyprininae</taxon>
        <taxon>Sinocyclocheilus</taxon>
    </lineage>
</organism>
<dbReference type="Pfam" id="PF08373">
    <property type="entry name" value="RAP"/>
    <property type="match status" value="1"/>
</dbReference>
<dbReference type="PANTHER" id="PTHR21228">
    <property type="entry name" value="FAST LEU-RICH DOMAIN-CONTAINING"/>
    <property type="match status" value="1"/>
</dbReference>
<dbReference type="InterPro" id="IPR013579">
    <property type="entry name" value="FAST_2"/>
</dbReference>
<dbReference type="PANTHER" id="PTHR21228:SF4">
    <property type="entry name" value="FAS-ACTIVATED SERINE_THREONINE KINASE"/>
    <property type="match status" value="1"/>
</dbReference>
<dbReference type="Ensembl" id="ENSSRHT00000052099.1">
    <property type="protein sequence ID" value="ENSSRHP00000050669.1"/>
    <property type="gene ID" value="ENSSRHG00000025518.1"/>
</dbReference>
<evidence type="ECO:0000256" key="2">
    <source>
        <dbReference type="ARBA" id="ARBA00023128"/>
    </source>
</evidence>
<feature type="region of interest" description="Disordered" evidence="3">
    <location>
        <begin position="641"/>
        <end position="667"/>
    </location>
</feature>
<gene>
    <name evidence="5" type="primary">LOC107709854</name>
</gene>
<feature type="domain" description="RAP" evidence="4">
    <location>
        <begin position="742"/>
        <end position="800"/>
    </location>
</feature>
<dbReference type="Proteomes" id="UP000472270">
    <property type="component" value="Unassembled WGS sequence"/>
</dbReference>
<feature type="compositionally biased region" description="Gly residues" evidence="3">
    <location>
        <begin position="193"/>
        <end position="203"/>
    </location>
</feature>
<name>A0A673JKF6_9TELE</name>
<proteinExistence type="predicted"/>
<protein>
    <submittedName>
        <fullName evidence="5">Fas-activated serine/threonine kinase-like</fullName>
    </submittedName>
</protein>
<dbReference type="GO" id="GO:0044528">
    <property type="term" value="P:regulation of mitochondrial mRNA stability"/>
    <property type="evidence" value="ECO:0007669"/>
    <property type="project" value="InterPro"/>
</dbReference>
<evidence type="ECO:0000256" key="1">
    <source>
        <dbReference type="ARBA" id="ARBA00004173"/>
    </source>
</evidence>
<sequence>MLGLPVCFGLLNCRRFSLPHQRSRLLSLGALTTMYTTRMYSGGGGKPGRRIGLIGGGPPMLENHHHPLPPHHPHDHQPQSYPPVYQARLDAHRPHYQTHQHYHTHPQVTHLPPPHYQPHAHLHHGKKKTWNFIHEKMSYDTFFTMKRLIDRSHTVDEVLRWVTQNPGKISHNHYPIALQKIGQLLVLQQAGGSRSGGGGGAGDGALPASSAGGSGENAIRQILDNQDFQTLCDAIVNDCSKFDNFSIVNCLYAVAALGLPSDSQIVQVLEEESQARLSQFNQKDISMVFSSSMKLHPSNRGRVVIYLRQKKNRDSQFIQNRAELPKKVDSITPYTMALIAKYIARHRLRETRLLDTIADFLVKKGEYLDSKVIQKLVFPFSRMSYRPANEAQFFSKLEMALELKALSSPLATVNILMSLFQLGHFPGLVLHRVFSPSFISNVTNSPYALIVRRYLSLLDAAVELEYRDYTGPRLQDTHKVLMFDHALTADEVNRKYSYKGLVAEALRQLVGEHGYKQDEVLAPGYYTDFLLWVDSTGRVLPIRTGTPAASLAAGSTACVVLNLKSPEGPGSVAALTTDFQKFSPFAPSLEEGADKRAGEQESAFLSAHMVGPNGTVPLDYNPYYSTSDYYSTLAKEHSLESQDSSTLSSPSDCLTQTGPSVPGTVAPQDSLFQFSIGKILEDEGGAATGANPGPDCEMATFYEGVSYPEGGESDVVATSPLQLHNPDNPEADRTTGEQVKRVIMSVNDKWHYCHNSDVLVGSRAMRDRHLQLLGYIILQLPYLELEKLNGIEEVKQYLHKKLLEVPL</sequence>
<dbReference type="SMART" id="SM00952">
    <property type="entry name" value="RAP"/>
    <property type="match status" value="1"/>
</dbReference>
<evidence type="ECO:0000259" key="4">
    <source>
        <dbReference type="PROSITE" id="PS51286"/>
    </source>
</evidence>
<dbReference type="GO" id="GO:0005759">
    <property type="term" value="C:mitochondrial matrix"/>
    <property type="evidence" value="ECO:0007669"/>
    <property type="project" value="TreeGrafter"/>
</dbReference>
<evidence type="ECO:0000313" key="5">
    <source>
        <dbReference type="Ensembl" id="ENSSRHP00000050669.1"/>
    </source>
</evidence>
<dbReference type="Pfam" id="PF08368">
    <property type="entry name" value="FAST_2"/>
    <property type="match status" value="1"/>
</dbReference>
<keyword evidence="2" id="KW-0496">Mitochondrion</keyword>
<evidence type="ECO:0000256" key="3">
    <source>
        <dbReference type="SAM" id="MobiDB-lite"/>
    </source>
</evidence>
<reference evidence="5" key="2">
    <citation type="submission" date="2025-09" db="UniProtKB">
        <authorList>
            <consortium name="Ensembl"/>
        </authorList>
    </citation>
    <scope>IDENTIFICATION</scope>
</reference>
<dbReference type="AlphaFoldDB" id="A0A673JKF6"/>
<evidence type="ECO:0000313" key="6">
    <source>
        <dbReference type="Proteomes" id="UP000472270"/>
    </source>
</evidence>
<dbReference type="PROSITE" id="PS51286">
    <property type="entry name" value="RAP"/>
    <property type="match status" value="1"/>
</dbReference>